<dbReference type="EMBL" id="BDGU01000423">
    <property type="protein sequence ID" value="GAW07348.1"/>
    <property type="molecule type" value="Genomic_DNA"/>
</dbReference>
<accession>A0A1Q3EJE8</accession>
<dbReference type="SUPFAM" id="SSF55194">
    <property type="entry name" value="Ribosome recycling factor, RRF"/>
    <property type="match status" value="1"/>
</dbReference>
<protein>
    <submittedName>
        <fullName evidence="5">Ribosome recycling factor</fullName>
    </submittedName>
</protein>
<reference evidence="5 6" key="2">
    <citation type="submission" date="2017-02" db="EMBL/GenBank/DDBJ databases">
        <title>A genome survey and senescence transcriptome analysis in Lentinula edodes.</title>
        <authorList>
            <person name="Sakamoto Y."/>
            <person name="Nakade K."/>
            <person name="Sato S."/>
            <person name="Yoshida Y."/>
            <person name="Miyazaki K."/>
            <person name="Natsume S."/>
            <person name="Konno N."/>
        </authorList>
    </citation>
    <scope>NUCLEOTIDE SEQUENCE [LARGE SCALE GENOMIC DNA]</scope>
    <source>
        <strain evidence="5 6">NBRC 111202</strain>
    </source>
</reference>
<keyword evidence="6" id="KW-1185">Reference proteome</keyword>
<reference evidence="5 6" key="1">
    <citation type="submission" date="2016-08" db="EMBL/GenBank/DDBJ databases">
        <authorList>
            <consortium name="Lentinula edodes genome sequencing consortium"/>
            <person name="Sakamoto Y."/>
            <person name="Nakade K."/>
            <person name="Sato S."/>
            <person name="Yoshida Y."/>
            <person name="Miyazaki K."/>
            <person name="Natsume S."/>
            <person name="Konno N."/>
        </authorList>
    </citation>
    <scope>NUCLEOTIDE SEQUENCE [LARGE SCALE GENOMIC DNA]</scope>
    <source>
        <strain evidence="5 6">NBRC 111202</strain>
    </source>
</reference>
<dbReference type="STRING" id="5353.A0A1Q3EJE8"/>
<dbReference type="Pfam" id="PF01765">
    <property type="entry name" value="RRF"/>
    <property type="match status" value="1"/>
</dbReference>
<name>A0A1Q3EJE8_LENED</name>
<evidence type="ECO:0000256" key="1">
    <source>
        <dbReference type="ARBA" id="ARBA00005912"/>
    </source>
</evidence>
<dbReference type="PANTHER" id="PTHR20982:SF3">
    <property type="entry name" value="MITOCHONDRIAL RIBOSOME RECYCLING FACTOR PSEUDO 1"/>
    <property type="match status" value="1"/>
</dbReference>
<gene>
    <name evidence="5" type="ORF">LENED_009331</name>
</gene>
<proteinExistence type="inferred from homology"/>
<evidence type="ECO:0000313" key="5">
    <source>
        <dbReference type="EMBL" id="GAW07348.1"/>
    </source>
</evidence>
<evidence type="ECO:0000256" key="2">
    <source>
        <dbReference type="ARBA" id="ARBA00022917"/>
    </source>
</evidence>
<comment type="caution">
    <text evidence="5">The sequence shown here is derived from an EMBL/GenBank/DDBJ whole genome shotgun (WGS) entry which is preliminary data.</text>
</comment>
<evidence type="ECO:0000259" key="4">
    <source>
        <dbReference type="Pfam" id="PF01765"/>
    </source>
</evidence>
<dbReference type="AlphaFoldDB" id="A0A1Q3EJE8"/>
<keyword evidence="2" id="KW-0648">Protein biosynthesis</keyword>
<dbReference type="PANTHER" id="PTHR20982">
    <property type="entry name" value="RIBOSOME RECYCLING FACTOR"/>
    <property type="match status" value="1"/>
</dbReference>
<evidence type="ECO:0000256" key="3">
    <source>
        <dbReference type="ARBA" id="ARBA00024909"/>
    </source>
</evidence>
<dbReference type="GO" id="GO:0006412">
    <property type="term" value="P:translation"/>
    <property type="evidence" value="ECO:0007669"/>
    <property type="project" value="UniProtKB-KW"/>
</dbReference>
<comment type="similarity">
    <text evidence="1">Belongs to the RRF family.</text>
</comment>
<dbReference type="Gene3D" id="1.10.132.20">
    <property type="entry name" value="Ribosome-recycling factor"/>
    <property type="match status" value="1"/>
</dbReference>
<organism evidence="5 6">
    <name type="scientific">Lentinula edodes</name>
    <name type="common">Shiitake mushroom</name>
    <name type="synonym">Lentinus edodes</name>
    <dbReference type="NCBI Taxonomy" id="5353"/>
    <lineage>
        <taxon>Eukaryota</taxon>
        <taxon>Fungi</taxon>
        <taxon>Dikarya</taxon>
        <taxon>Basidiomycota</taxon>
        <taxon>Agaricomycotina</taxon>
        <taxon>Agaricomycetes</taxon>
        <taxon>Agaricomycetidae</taxon>
        <taxon>Agaricales</taxon>
        <taxon>Marasmiineae</taxon>
        <taxon>Omphalotaceae</taxon>
        <taxon>Lentinula</taxon>
    </lineage>
</organism>
<dbReference type="GO" id="GO:0043023">
    <property type="term" value="F:ribosomal large subunit binding"/>
    <property type="evidence" value="ECO:0007669"/>
    <property type="project" value="TreeGrafter"/>
</dbReference>
<dbReference type="Gene3D" id="3.30.1360.40">
    <property type="match status" value="1"/>
</dbReference>
<feature type="domain" description="Ribosome recycling factor" evidence="4">
    <location>
        <begin position="95"/>
        <end position="243"/>
    </location>
</feature>
<dbReference type="InterPro" id="IPR023584">
    <property type="entry name" value="Ribosome_recyc_fac_dom"/>
</dbReference>
<comment type="function">
    <text evidence="3">Necessary for protein synthesis in mitochondria. Functions as a ribosome recycling factor in mitochondria.</text>
</comment>
<dbReference type="GO" id="GO:0005739">
    <property type="term" value="C:mitochondrion"/>
    <property type="evidence" value="ECO:0007669"/>
    <property type="project" value="TreeGrafter"/>
</dbReference>
<evidence type="ECO:0000313" key="6">
    <source>
        <dbReference type="Proteomes" id="UP000188533"/>
    </source>
</evidence>
<sequence>MSLRRAALRSSSILRQHSCLVAHQNFISARNTSIFPSFLVRTYAKAGKGAKSTANLVPRSKQPITDPEAQEEYASAEQKMTAAVDWFRRECASIATRANGRVTPDLLSSVRVRFPKDEHAFKLEEISTVGVRNASELVITVFEEESLKHVERALYDAKLPGLSSFQKQDSRTLKIPVPKPTVEARKALFAAAERQAEDTRTQIRRHHQASLKRGKYEKHSVELDEFQKLTTRFVNNVDTILKQLK</sequence>
<dbReference type="InterPro" id="IPR036191">
    <property type="entry name" value="RRF_sf"/>
</dbReference>
<dbReference type="InterPro" id="IPR002661">
    <property type="entry name" value="Ribosome_recyc_fac"/>
</dbReference>
<dbReference type="Proteomes" id="UP000188533">
    <property type="component" value="Unassembled WGS sequence"/>
</dbReference>